<keyword evidence="2" id="KW-0812">Transmembrane</keyword>
<evidence type="ECO:0000313" key="5">
    <source>
        <dbReference type="Proteomes" id="UP000226191"/>
    </source>
</evidence>
<evidence type="ECO:0000256" key="2">
    <source>
        <dbReference type="SAM" id="Phobius"/>
    </source>
</evidence>
<dbReference type="Proteomes" id="UP000256621">
    <property type="component" value="Chromosome"/>
</dbReference>
<accession>A0A2B7JSX3</accession>
<protein>
    <submittedName>
        <fullName evidence="4">Uncharacterized protein</fullName>
    </submittedName>
</protein>
<sequence>MVTGSNGTSGKKSQASTHTWAILFFLALIVVMRHSALGALLSLVVVMTIIMWVVQRQKAQAKRVKNGGHHESTSDKQNLGNLNPNPTDDKKVIERRPRSSANRADSFSASPDKGLFGGSFAALTDALPGNVDEPGKHIEPAQPQQHHPAPERGSSQHHAYAPRPSHQPPDSVSFHDPESLRPEISRPGVEPATKPASRVLAPAPPIKTTAPAPAVTQKAASTAAPAKIARGSRFDDNRGGSAAISMTRESATTSLHEVPEYNGSCLSTSSLFAQQ</sequence>
<evidence type="ECO:0000313" key="3">
    <source>
        <dbReference type="EMBL" id="AXM07142.1"/>
    </source>
</evidence>
<evidence type="ECO:0000256" key="1">
    <source>
        <dbReference type="SAM" id="MobiDB-lite"/>
    </source>
</evidence>
<proteinExistence type="predicted"/>
<evidence type="ECO:0000313" key="4">
    <source>
        <dbReference type="EMBL" id="PGF35360.1"/>
    </source>
</evidence>
<feature type="compositionally biased region" description="Low complexity" evidence="1">
    <location>
        <begin position="206"/>
        <end position="229"/>
    </location>
</feature>
<feature type="region of interest" description="Disordered" evidence="1">
    <location>
        <begin position="126"/>
        <end position="255"/>
    </location>
</feature>
<name>A0A2B7JSX3_CUTAC</name>
<organism evidence="4 5">
    <name type="scientific">Cutibacterium acnes</name>
    <name type="common">Propionibacterium acnes</name>
    <dbReference type="NCBI Taxonomy" id="1747"/>
    <lineage>
        <taxon>Bacteria</taxon>
        <taxon>Bacillati</taxon>
        <taxon>Actinomycetota</taxon>
        <taxon>Actinomycetes</taxon>
        <taxon>Propionibacteriales</taxon>
        <taxon>Propionibacteriaceae</taxon>
        <taxon>Cutibacterium</taxon>
    </lineage>
</organism>
<keyword evidence="2" id="KW-0472">Membrane</keyword>
<gene>
    <name evidence="4" type="ORF">B1B09_07305</name>
    <name evidence="3" type="ORF">DXN06_08370</name>
</gene>
<feature type="compositionally biased region" description="Polar residues" evidence="1">
    <location>
        <begin position="75"/>
        <end position="86"/>
    </location>
</feature>
<dbReference type="EMBL" id="MVCE01000002">
    <property type="protein sequence ID" value="PGF35360.1"/>
    <property type="molecule type" value="Genomic_DNA"/>
</dbReference>
<reference evidence="4 5" key="1">
    <citation type="submission" date="2017-02" db="EMBL/GenBank/DDBJ databases">
        <title>Prevalence of linear plasmids in Cutibacterium acnes isolates obtained from cancerous prostatic tissue.</title>
        <authorList>
            <person name="Davidsson S."/>
            <person name="Bruggemann H."/>
        </authorList>
    </citation>
    <scope>NUCLEOTIDE SEQUENCE [LARGE SCALE GENOMIC DNA]</scope>
    <source>
        <strain evidence="4 5">11-78</strain>
    </source>
</reference>
<evidence type="ECO:0000313" key="6">
    <source>
        <dbReference type="Proteomes" id="UP000256621"/>
    </source>
</evidence>
<dbReference type="EMBL" id="CP031442">
    <property type="protein sequence ID" value="AXM07142.1"/>
    <property type="molecule type" value="Genomic_DNA"/>
</dbReference>
<dbReference type="AlphaFoldDB" id="A0A2B7JSX3"/>
<feature type="transmembrane region" description="Helical" evidence="2">
    <location>
        <begin position="20"/>
        <end position="53"/>
    </location>
</feature>
<dbReference type="Proteomes" id="UP000226191">
    <property type="component" value="Unassembled WGS sequence"/>
</dbReference>
<feature type="compositionally biased region" description="Polar residues" evidence="1">
    <location>
        <begin position="99"/>
        <end position="109"/>
    </location>
</feature>
<feature type="compositionally biased region" description="Basic and acidic residues" evidence="1">
    <location>
        <begin position="173"/>
        <end position="184"/>
    </location>
</feature>
<feature type="compositionally biased region" description="Basic and acidic residues" evidence="1">
    <location>
        <begin position="87"/>
        <end position="97"/>
    </location>
</feature>
<dbReference type="RefSeq" id="WP_002515877.1">
    <property type="nucleotide sequence ID" value="NZ_AP019664.1"/>
</dbReference>
<feature type="region of interest" description="Disordered" evidence="1">
    <location>
        <begin position="63"/>
        <end position="111"/>
    </location>
</feature>
<dbReference type="OrthoDB" id="3712402at2"/>
<dbReference type="GeneID" id="92858229"/>
<keyword evidence="2" id="KW-1133">Transmembrane helix</keyword>
<reference evidence="3 6" key="2">
    <citation type="submission" date="2018-08" db="EMBL/GenBank/DDBJ databases">
        <title>Genome sequencing of Cutibacterium acnes KCOM 1315.</title>
        <authorList>
            <person name="Kook J.-K."/>
            <person name="Park S.-N."/>
            <person name="Lim Y.K."/>
        </authorList>
    </citation>
    <scope>NUCLEOTIDE SEQUENCE [LARGE SCALE GENOMIC DNA]</scope>
    <source>
        <strain evidence="3 6">KCOM 1315</strain>
    </source>
</reference>